<comment type="caution">
    <text evidence="5">The sequence shown here is derived from an EMBL/GenBank/DDBJ whole genome shotgun (WGS) entry which is preliminary data.</text>
</comment>
<dbReference type="PANTHER" id="PTHR11346:SF176">
    <property type="entry name" value="32 KDA BETA-GALACTOSIDE-BINDING LECTIN LEC-3"/>
    <property type="match status" value="1"/>
</dbReference>
<reference evidence="5 6" key="1">
    <citation type="submission" date="2024-08" db="EMBL/GenBank/DDBJ databases">
        <title>Gnathostoma spinigerum genome.</title>
        <authorList>
            <person name="Gonzalez-Bertolin B."/>
            <person name="Monzon S."/>
            <person name="Zaballos A."/>
            <person name="Jimenez P."/>
            <person name="Dekumyoy P."/>
            <person name="Varona S."/>
            <person name="Cuesta I."/>
            <person name="Sumanam S."/>
            <person name="Adisakwattana P."/>
            <person name="Gasser R.B."/>
            <person name="Hernandez-Gonzalez A."/>
            <person name="Young N.D."/>
            <person name="Perteguer M.J."/>
        </authorList>
    </citation>
    <scope>NUCLEOTIDE SEQUENCE [LARGE SCALE GENOMIC DNA]</scope>
    <source>
        <strain evidence="5">AL3</strain>
        <tissue evidence="5">Liver</tissue>
    </source>
</reference>
<dbReference type="PANTHER" id="PTHR11346">
    <property type="entry name" value="GALECTIN"/>
    <property type="match status" value="1"/>
</dbReference>
<evidence type="ECO:0000256" key="3">
    <source>
        <dbReference type="SAM" id="SignalP"/>
    </source>
</evidence>
<dbReference type="InterPro" id="IPR001079">
    <property type="entry name" value="Galectin_CRD"/>
</dbReference>
<protein>
    <recommendedName>
        <fullName evidence="2">Galectin</fullName>
    </recommendedName>
</protein>
<gene>
    <name evidence="5" type="ORF">AB6A40_005168</name>
</gene>
<dbReference type="Proteomes" id="UP001608902">
    <property type="component" value="Unassembled WGS sequence"/>
</dbReference>
<dbReference type="InterPro" id="IPR044156">
    <property type="entry name" value="Galectin-like"/>
</dbReference>
<dbReference type="AlphaFoldDB" id="A0ABD6EJY0"/>
<keyword evidence="6" id="KW-1185">Reference proteome</keyword>
<evidence type="ECO:0000256" key="2">
    <source>
        <dbReference type="RuleBase" id="RU102079"/>
    </source>
</evidence>
<feature type="domain" description="Galectin" evidence="4">
    <location>
        <begin position="50"/>
        <end position="155"/>
    </location>
</feature>
<feature type="chain" id="PRO_5044755157" description="Galectin" evidence="3">
    <location>
        <begin position="17"/>
        <end position="155"/>
    </location>
</feature>
<keyword evidence="1 2" id="KW-0430">Lectin</keyword>
<dbReference type="EMBL" id="JBGFUD010003221">
    <property type="protein sequence ID" value="MFH4978459.1"/>
    <property type="molecule type" value="Genomic_DNA"/>
</dbReference>
<name>A0ABD6EJY0_9BILA</name>
<evidence type="ECO:0000256" key="1">
    <source>
        <dbReference type="ARBA" id="ARBA00022734"/>
    </source>
</evidence>
<keyword evidence="3" id="KW-0732">Signal</keyword>
<feature type="signal peptide" evidence="3">
    <location>
        <begin position="1"/>
        <end position="16"/>
    </location>
</feature>
<sequence>MKAIILIVFALSFVVCDETAESGASGHDPSEEKEKNYKKFIGETSYRMPFKTRLASPLKNGQTIHAVGTVDVEPKRIDFNFHKGPAQDSDLPLHLSCRYEEGLFGEKLVYNTFKDGHWEDNEQRVSNPFKANSDFDLRVRILNGTYKVSYLFKFA</sequence>
<organism evidence="5 6">
    <name type="scientific">Gnathostoma spinigerum</name>
    <dbReference type="NCBI Taxonomy" id="75299"/>
    <lineage>
        <taxon>Eukaryota</taxon>
        <taxon>Metazoa</taxon>
        <taxon>Ecdysozoa</taxon>
        <taxon>Nematoda</taxon>
        <taxon>Chromadorea</taxon>
        <taxon>Rhabditida</taxon>
        <taxon>Spirurina</taxon>
        <taxon>Gnathostomatomorpha</taxon>
        <taxon>Gnathostomatoidea</taxon>
        <taxon>Gnathostomatidae</taxon>
        <taxon>Gnathostoma</taxon>
    </lineage>
</organism>
<dbReference type="InterPro" id="IPR013320">
    <property type="entry name" value="ConA-like_dom_sf"/>
</dbReference>
<dbReference type="SMART" id="SM00908">
    <property type="entry name" value="Gal-bind_lectin"/>
    <property type="match status" value="1"/>
</dbReference>
<evidence type="ECO:0000313" key="5">
    <source>
        <dbReference type="EMBL" id="MFH4978459.1"/>
    </source>
</evidence>
<dbReference type="GO" id="GO:0030246">
    <property type="term" value="F:carbohydrate binding"/>
    <property type="evidence" value="ECO:0007669"/>
    <property type="project" value="UniProtKB-UniRule"/>
</dbReference>
<dbReference type="Gene3D" id="2.60.120.200">
    <property type="match status" value="1"/>
</dbReference>
<dbReference type="SMART" id="SM00276">
    <property type="entry name" value="GLECT"/>
    <property type="match status" value="1"/>
</dbReference>
<dbReference type="PROSITE" id="PS51304">
    <property type="entry name" value="GALECTIN"/>
    <property type="match status" value="1"/>
</dbReference>
<proteinExistence type="predicted"/>
<accession>A0ABD6EJY0</accession>
<dbReference type="CDD" id="cd00070">
    <property type="entry name" value="GLECT"/>
    <property type="match status" value="1"/>
</dbReference>
<dbReference type="Pfam" id="PF00337">
    <property type="entry name" value="Gal-bind_lectin"/>
    <property type="match status" value="1"/>
</dbReference>
<evidence type="ECO:0000259" key="4">
    <source>
        <dbReference type="PROSITE" id="PS51304"/>
    </source>
</evidence>
<dbReference type="SUPFAM" id="SSF49899">
    <property type="entry name" value="Concanavalin A-like lectins/glucanases"/>
    <property type="match status" value="1"/>
</dbReference>
<evidence type="ECO:0000313" key="6">
    <source>
        <dbReference type="Proteomes" id="UP001608902"/>
    </source>
</evidence>